<dbReference type="PANTHER" id="PTHR43163">
    <property type="entry name" value="DIPEPTIDE TRANSPORT SYSTEM PERMEASE PROTEIN DPPB-RELATED"/>
    <property type="match status" value="1"/>
</dbReference>
<dbReference type="InterPro" id="IPR000515">
    <property type="entry name" value="MetI-like"/>
</dbReference>
<evidence type="ECO:0000256" key="6">
    <source>
        <dbReference type="ARBA" id="ARBA00023136"/>
    </source>
</evidence>
<keyword evidence="4 7" id="KW-0812">Transmembrane</keyword>
<evidence type="ECO:0000256" key="2">
    <source>
        <dbReference type="ARBA" id="ARBA00022448"/>
    </source>
</evidence>
<dbReference type="STRING" id="1137993.SAMN05660209_03378"/>
<dbReference type="Pfam" id="PF00528">
    <property type="entry name" value="BPD_transp_1"/>
    <property type="match status" value="1"/>
</dbReference>
<comment type="similarity">
    <text evidence="7">Belongs to the binding-protein-dependent transport system permease family.</text>
</comment>
<gene>
    <name evidence="9" type="ORF">SAMN05660209_03378</name>
</gene>
<evidence type="ECO:0000256" key="5">
    <source>
        <dbReference type="ARBA" id="ARBA00022989"/>
    </source>
</evidence>
<feature type="domain" description="ABC transmembrane type-1" evidence="8">
    <location>
        <begin position="106"/>
        <end position="306"/>
    </location>
</feature>
<accession>A0A1H3LJY0</accession>
<keyword evidence="5 7" id="KW-1133">Transmembrane helix</keyword>
<feature type="transmembrane region" description="Helical" evidence="7">
    <location>
        <begin position="253"/>
        <end position="276"/>
    </location>
</feature>
<proteinExistence type="inferred from homology"/>
<sequence>MPVIDFVARRAVQMVLSLWAALTLVFVTITVLPGDPVRGLFPDRPPPPELYAALTAQYHLDEPLPTQYVLWLGDVLTGDLGRGFPVDARGDPGGGPLVMDLVAATLPVSAVILVGALLVQTLVGVVAGVLSVGRPRAGAGVYATALLLVGTPVIVAAAALRLVVGWQWEWLPMTGASGEPDTYVLPVLALAALSTGYVALITRAELVETLRAPYVQAARGRGLRDRRVVAVHALRPSLTSVVTFLAANVGQLVVGLTVVEGIFGMPGLGGALIGAIADRDRALLLGLVAVVMAVVIVANAVADVLVAALDPRIRLTAAR</sequence>
<dbReference type="SUPFAM" id="SSF161098">
    <property type="entry name" value="MetI-like"/>
    <property type="match status" value="1"/>
</dbReference>
<dbReference type="CDD" id="cd06261">
    <property type="entry name" value="TM_PBP2"/>
    <property type="match status" value="1"/>
</dbReference>
<feature type="transmembrane region" description="Helical" evidence="7">
    <location>
        <begin position="283"/>
        <end position="309"/>
    </location>
</feature>
<dbReference type="GO" id="GO:0005886">
    <property type="term" value="C:plasma membrane"/>
    <property type="evidence" value="ECO:0007669"/>
    <property type="project" value="UniProtKB-SubCell"/>
</dbReference>
<evidence type="ECO:0000256" key="3">
    <source>
        <dbReference type="ARBA" id="ARBA00022475"/>
    </source>
</evidence>
<dbReference type="GO" id="GO:0055085">
    <property type="term" value="P:transmembrane transport"/>
    <property type="evidence" value="ECO:0007669"/>
    <property type="project" value="InterPro"/>
</dbReference>
<keyword evidence="3" id="KW-1003">Cell membrane</keyword>
<dbReference type="PROSITE" id="PS50928">
    <property type="entry name" value="ABC_TM1"/>
    <property type="match status" value="1"/>
</dbReference>
<dbReference type="AlphaFoldDB" id="A0A1H3LJY0"/>
<dbReference type="Proteomes" id="UP000198921">
    <property type="component" value="Unassembled WGS sequence"/>
</dbReference>
<dbReference type="InterPro" id="IPR035906">
    <property type="entry name" value="MetI-like_sf"/>
</dbReference>
<feature type="transmembrane region" description="Helical" evidence="7">
    <location>
        <begin position="12"/>
        <end position="32"/>
    </location>
</feature>
<feature type="transmembrane region" description="Helical" evidence="7">
    <location>
        <begin position="228"/>
        <end position="247"/>
    </location>
</feature>
<evidence type="ECO:0000256" key="4">
    <source>
        <dbReference type="ARBA" id="ARBA00022692"/>
    </source>
</evidence>
<evidence type="ECO:0000313" key="9">
    <source>
        <dbReference type="EMBL" id="SDY64646.1"/>
    </source>
</evidence>
<evidence type="ECO:0000259" key="8">
    <source>
        <dbReference type="PROSITE" id="PS50928"/>
    </source>
</evidence>
<organism evidence="9 10">
    <name type="scientific">Geodermatophilus africanus</name>
    <dbReference type="NCBI Taxonomy" id="1137993"/>
    <lineage>
        <taxon>Bacteria</taxon>
        <taxon>Bacillati</taxon>
        <taxon>Actinomycetota</taxon>
        <taxon>Actinomycetes</taxon>
        <taxon>Geodermatophilales</taxon>
        <taxon>Geodermatophilaceae</taxon>
        <taxon>Geodermatophilus</taxon>
    </lineage>
</organism>
<keyword evidence="6 7" id="KW-0472">Membrane</keyword>
<feature type="transmembrane region" description="Helical" evidence="7">
    <location>
        <begin position="139"/>
        <end position="163"/>
    </location>
</feature>
<dbReference type="Gene3D" id="1.10.3720.10">
    <property type="entry name" value="MetI-like"/>
    <property type="match status" value="1"/>
</dbReference>
<dbReference type="EMBL" id="FNOT01000009">
    <property type="protein sequence ID" value="SDY64646.1"/>
    <property type="molecule type" value="Genomic_DNA"/>
</dbReference>
<protein>
    <submittedName>
        <fullName evidence="9">Oligopeptide transport system permease protein</fullName>
    </submittedName>
</protein>
<name>A0A1H3LJY0_9ACTN</name>
<keyword evidence="10" id="KW-1185">Reference proteome</keyword>
<dbReference type="PANTHER" id="PTHR43163:SF7">
    <property type="entry name" value="DIPEPTIDE-TRANSPORT INTEGRAL MEMBRANE PROTEIN ABC TRANSPORTER DPPB-RELATED"/>
    <property type="match status" value="1"/>
</dbReference>
<reference evidence="10" key="1">
    <citation type="submission" date="2016-10" db="EMBL/GenBank/DDBJ databases">
        <authorList>
            <person name="Varghese N."/>
            <person name="Submissions S."/>
        </authorList>
    </citation>
    <scope>NUCLEOTIDE SEQUENCE [LARGE SCALE GENOMIC DNA]</scope>
    <source>
        <strain evidence="10">DSM 45422</strain>
    </source>
</reference>
<feature type="transmembrane region" description="Helical" evidence="7">
    <location>
        <begin position="183"/>
        <end position="201"/>
    </location>
</feature>
<comment type="subcellular location">
    <subcellularLocation>
        <location evidence="1 7">Cell membrane</location>
        <topology evidence="1 7">Multi-pass membrane protein</topology>
    </subcellularLocation>
</comment>
<feature type="transmembrane region" description="Helical" evidence="7">
    <location>
        <begin position="106"/>
        <end position="132"/>
    </location>
</feature>
<evidence type="ECO:0000256" key="1">
    <source>
        <dbReference type="ARBA" id="ARBA00004651"/>
    </source>
</evidence>
<evidence type="ECO:0000313" key="10">
    <source>
        <dbReference type="Proteomes" id="UP000198921"/>
    </source>
</evidence>
<evidence type="ECO:0000256" key="7">
    <source>
        <dbReference type="RuleBase" id="RU363032"/>
    </source>
</evidence>
<keyword evidence="2 7" id="KW-0813">Transport</keyword>